<evidence type="ECO:0000256" key="5">
    <source>
        <dbReference type="ARBA" id="ARBA00022692"/>
    </source>
</evidence>
<proteinExistence type="inferred from homology"/>
<evidence type="ECO:0000256" key="1">
    <source>
        <dbReference type="ARBA" id="ARBA00004429"/>
    </source>
</evidence>
<accession>A0ABV6JRX3</accession>
<evidence type="ECO:0000256" key="4">
    <source>
        <dbReference type="ARBA" id="ARBA00022519"/>
    </source>
</evidence>
<reference evidence="10 11" key="1">
    <citation type="submission" date="2024-09" db="EMBL/GenBank/DDBJ databases">
        <authorList>
            <person name="Sun Q."/>
            <person name="Mori K."/>
        </authorList>
    </citation>
    <scope>NUCLEOTIDE SEQUENCE [LARGE SCALE GENOMIC DNA]</scope>
    <source>
        <strain evidence="10 11">TBRC 5777</strain>
    </source>
</reference>
<keyword evidence="6 8" id="KW-1133">Transmembrane helix</keyword>
<dbReference type="PANTHER" id="PTHR43357">
    <property type="entry name" value="INNER MEMBRANE ABC TRANSPORTER PERMEASE PROTEIN YDCV"/>
    <property type="match status" value="1"/>
</dbReference>
<dbReference type="RefSeq" id="WP_377044235.1">
    <property type="nucleotide sequence ID" value="NZ_JBHLUN010000006.1"/>
</dbReference>
<evidence type="ECO:0000256" key="3">
    <source>
        <dbReference type="ARBA" id="ARBA00022475"/>
    </source>
</evidence>
<keyword evidence="4" id="KW-0997">Cell inner membrane</keyword>
<feature type="transmembrane region" description="Helical" evidence="8">
    <location>
        <begin position="64"/>
        <end position="86"/>
    </location>
</feature>
<keyword evidence="5 8" id="KW-0812">Transmembrane</keyword>
<evidence type="ECO:0000256" key="8">
    <source>
        <dbReference type="RuleBase" id="RU363032"/>
    </source>
</evidence>
<dbReference type="Proteomes" id="UP001589865">
    <property type="component" value="Unassembled WGS sequence"/>
</dbReference>
<keyword evidence="2 8" id="KW-0813">Transport</keyword>
<sequence length="256" mass="26849">MSRALLWAFGLLVIGFLLAPLAAILPLSFSAGSFLRYPLPGLSLRWYADFFGSDFWMPALRNSLAIGAGAAAIATVLGTVAAFGLWQARIPGRQFILALIMMPLVVPSIVVAVSLLLFFGPLGLTNSFTGMILAHAALGVPFVVTTVSASLTQFDPVLLRAAAACGAGPVTAFRRVALPRIAPGVAAGAMFAFATSLDEVVVALFISGPGQRTLPRQMFSGLNDQVSLTIAAAASLMILLAILLLLLTAWLRRARP</sequence>
<keyword evidence="7 8" id="KW-0472">Membrane</keyword>
<evidence type="ECO:0000256" key="7">
    <source>
        <dbReference type="ARBA" id="ARBA00023136"/>
    </source>
</evidence>
<evidence type="ECO:0000256" key="6">
    <source>
        <dbReference type="ARBA" id="ARBA00022989"/>
    </source>
</evidence>
<evidence type="ECO:0000256" key="2">
    <source>
        <dbReference type="ARBA" id="ARBA00022448"/>
    </source>
</evidence>
<comment type="caution">
    <text evidence="10">The sequence shown here is derived from an EMBL/GenBank/DDBJ whole genome shotgun (WGS) entry which is preliminary data.</text>
</comment>
<gene>
    <name evidence="10" type="ORF">ACFFGY_09510</name>
</gene>
<name>A0ABV6JRX3_9PROT</name>
<dbReference type="PANTHER" id="PTHR43357:SF4">
    <property type="entry name" value="INNER MEMBRANE ABC TRANSPORTER PERMEASE PROTEIN YDCV"/>
    <property type="match status" value="1"/>
</dbReference>
<feature type="transmembrane region" description="Helical" evidence="8">
    <location>
        <begin position="132"/>
        <end position="151"/>
    </location>
</feature>
<evidence type="ECO:0000313" key="11">
    <source>
        <dbReference type="Proteomes" id="UP001589865"/>
    </source>
</evidence>
<organism evidence="10 11">
    <name type="scientific">Roseomonas elaeocarpi</name>
    <dbReference type="NCBI Taxonomy" id="907779"/>
    <lineage>
        <taxon>Bacteria</taxon>
        <taxon>Pseudomonadati</taxon>
        <taxon>Pseudomonadota</taxon>
        <taxon>Alphaproteobacteria</taxon>
        <taxon>Acetobacterales</taxon>
        <taxon>Roseomonadaceae</taxon>
        <taxon>Roseomonas</taxon>
    </lineage>
</organism>
<comment type="similarity">
    <text evidence="8">Belongs to the binding-protein-dependent transport system permease family.</text>
</comment>
<dbReference type="SUPFAM" id="SSF161098">
    <property type="entry name" value="MetI-like"/>
    <property type="match status" value="1"/>
</dbReference>
<feature type="transmembrane region" description="Helical" evidence="8">
    <location>
        <begin position="226"/>
        <end position="251"/>
    </location>
</feature>
<feature type="transmembrane region" description="Helical" evidence="8">
    <location>
        <begin position="95"/>
        <end position="120"/>
    </location>
</feature>
<protein>
    <submittedName>
        <fullName evidence="10">ABC transporter permease</fullName>
    </submittedName>
</protein>
<dbReference type="InterPro" id="IPR035906">
    <property type="entry name" value="MetI-like_sf"/>
</dbReference>
<dbReference type="Gene3D" id="1.10.3720.10">
    <property type="entry name" value="MetI-like"/>
    <property type="match status" value="1"/>
</dbReference>
<evidence type="ECO:0000313" key="10">
    <source>
        <dbReference type="EMBL" id="MFC0408483.1"/>
    </source>
</evidence>
<keyword evidence="3" id="KW-1003">Cell membrane</keyword>
<dbReference type="EMBL" id="JBHLUN010000006">
    <property type="protein sequence ID" value="MFC0408483.1"/>
    <property type="molecule type" value="Genomic_DNA"/>
</dbReference>
<feature type="domain" description="ABC transmembrane type-1" evidence="9">
    <location>
        <begin position="60"/>
        <end position="249"/>
    </location>
</feature>
<feature type="transmembrane region" description="Helical" evidence="8">
    <location>
        <begin position="184"/>
        <end position="206"/>
    </location>
</feature>
<dbReference type="InterPro" id="IPR000515">
    <property type="entry name" value="MetI-like"/>
</dbReference>
<dbReference type="PROSITE" id="PS50928">
    <property type="entry name" value="ABC_TM1"/>
    <property type="match status" value="1"/>
</dbReference>
<dbReference type="CDD" id="cd06261">
    <property type="entry name" value="TM_PBP2"/>
    <property type="match status" value="1"/>
</dbReference>
<comment type="subcellular location">
    <subcellularLocation>
        <location evidence="1">Cell inner membrane</location>
        <topology evidence="1">Multi-pass membrane protein</topology>
    </subcellularLocation>
    <subcellularLocation>
        <location evidence="8">Cell membrane</location>
        <topology evidence="8">Multi-pass membrane protein</topology>
    </subcellularLocation>
</comment>
<evidence type="ECO:0000259" key="9">
    <source>
        <dbReference type="PROSITE" id="PS50928"/>
    </source>
</evidence>
<dbReference type="Pfam" id="PF00528">
    <property type="entry name" value="BPD_transp_1"/>
    <property type="match status" value="1"/>
</dbReference>
<keyword evidence="11" id="KW-1185">Reference proteome</keyword>